<name>A0A0U5GR78_ASPCI</name>
<accession>A0A0U5GR78</accession>
<organism evidence="2 3">
    <name type="scientific">Aspergillus calidoustus</name>
    <dbReference type="NCBI Taxonomy" id="454130"/>
    <lineage>
        <taxon>Eukaryota</taxon>
        <taxon>Fungi</taxon>
        <taxon>Dikarya</taxon>
        <taxon>Ascomycota</taxon>
        <taxon>Pezizomycotina</taxon>
        <taxon>Eurotiomycetes</taxon>
        <taxon>Eurotiomycetidae</taxon>
        <taxon>Eurotiales</taxon>
        <taxon>Aspergillaceae</taxon>
        <taxon>Aspergillus</taxon>
        <taxon>Aspergillus subgen. Nidulantes</taxon>
    </lineage>
</organism>
<dbReference type="EMBL" id="CDMC01000006">
    <property type="protein sequence ID" value="CEN61402.1"/>
    <property type="molecule type" value="Genomic_DNA"/>
</dbReference>
<keyword evidence="3" id="KW-1185">Reference proteome</keyword>
<evidence type="ECO:0000256" key="1">
    <source>
        <dbReference type="SAM" id="MobiDB-lite"/>
    </source>
</evidence>
<evidence type="ECO:0000313" key="2">
    <source>
        <dbReference type="EMBL" id="CEN61402.1"/>
    </source>
</evidence>
<evidence type="ECO:0000313" key="3">
    <source>
        <dbReference type="Proteomes" id="UP000054771"/>
    </source>
</evidence>
<feature type="region of interest" description="Disordered" evidence="1">
    <location>
        <begin position="55"/>
        <end position="84"/>
    </location>
</feature>
<proteinExistence type="predicted"/>
<gene>
    <name evidence="2" type="ORF">ASPCAL08056</name>
</gene>
<sequence>MLSALRSWSLRTQDQIDPSMPAKIGLRCIPRLTGWRGGDSVILVDLEHRASLQAVAPGRPRKRKRDRGDIGRNVNSENEREGDI</sequence>
<dbReference type="Proteomes" id="UP000054771">
    <property type="component" value="Unassembled WGS sequence"/>
</dbReference>
<dbReference type="AlphaFoldDB" id="A0A0U5GR78"/>
<reference evidence="3" key="1">
    <citation type="journal article" date="2016" name="Genome Announc.">
        <title>Draft genome sequences of fungus Aspergillus calidoustus.</title>
        <authorList>
            <person name="Horn F."/>
            <person name="Linde J."/>
            <person name="Mattern D.J."/>
            <person name="Walther G."/>
            <person name="Guthke R."/>
            <person name="Scherlach K."/>
            <person name="Martin K."/>
            <person name="Brakhage A.A."/>
            <person name="Petzke L."/>
            <person name="Valiante V."/>
        </authorList>
    </citation>
    <scope>NUCLEOTIDE SEQUENCE [LARGE SCALE GENOMIC DNA]</scope>
    <source>
        <strain evidence="3">SF006504</strain>
    </source>
</reference>
<protein>
    <submittedName>
        <fullName evidence="2">Uncharacterized protein</fullName>
    </submittedName>
</protein>